<dbReference type="Proteomes" id="UP000004319">
    <property type="component" value="Unassembled WGS sequence"/>
</dbReference>
<proteinExistence type="predicted"/>
<organism evidence="1 2">
    <name type="scientific">Acetobacter tropicalis NBRC 101654</name>
    <dbReference type="NCBI Taxonomy" id="749388"/>
    <lineage>
        <taxon>Bacteria</taxon>
        <taxon>Pseudomonadati</taxon>
        <taxon>Pseudomonadota</taxon>
        <taxon>Alphaproteobacteria</taxon>
        <taxon>Acetobacterales</taxon>
        <taxon>Acetobacteraceae</taxon>
        <taxon>Acetobacter</taxon>
    </lineage>
</organism>
<evidence type="ECO:0000313" key="1">
    <source>
        <dbReference type="EMBL" id="GAA10298.1"/>
    </source>
</evidence>
<dbReference type="EMBL" id="BABS01000212">
    <property type="protein sequence ID" value="GAA10298.1"/>
    <property type="molecule type" value="Genomic_DNA"/>
</dbReference>
<gene>
    <name evidence="1" type="ORF">ATPR_3302</name>
</gene>
<dbReference type="AlphaFoldDB" id="F7VIV3"/>
<accession>F7VIV3</accession>
<reference evidence="1 2" key="1">
    <citation type="journal article" date="2011" name="Biochem. Biophys. Res. Commun.">
        <title>Increased number of Arginine-based salt bridges contributes to the thermotolerance of thermotolerant acetic acid bacteria, Acetobacter tropicalis SKU1100.</title>
        <authorList>
            <person name="Matsutani M."/>
            <person name="Hirakawa H."/>
            <person name="Nishikura M."/>
            <person name="Soemphol W."/>
            <person name="Ali I.A.I."/>
            <person name="Yakushi T."/>
            <person name="Matsushita K."/>
        </authorList>
    </citation>
    <scope>NUCLEOTIDE SEQUENCE [LARGE SCALE GENOMIC DNA]</scope>
    <source>
        <strain evidence="1 2">NBRC 101654</strain>
    </source>
</reference>
<sequence length="49" mass="5884">MADHHHGDAICQKMPDHYCDQIRKWWAYDDWSEIQKCVPYTGQPVHVEN</sequence>
<protein>
    <submittedName>
        <fullName evidence="1">Uncharacterized protein</fullName>
    </submittedName>
</protein>
<comment type="caution">
    <text evidence="1">The sequence shown here is derived from an EMBL/GenBank/DDBJ whole genome shotgun (WGS) entry which is preliminary data.</text>
</comment>
<name>F7VIV3_9PROT</name>
<evidence type="ECO:0000313" key="2">
    <source>
        <dbReference type="Proteomes" id="UP000004319"/>
    </source>
</evidence>